<dbReference type="WBParaSite" id="HCON_00177190-00001">
    <property type="protein sequence ID" value="HCON_00177190-00001"/>
    <property type="gene ID" value="HCON_00177190"/>
</dbReference>
<proteinExistence type="predicted"/>
<dbReference type="Proteomes" id="UP000025227">
    <property type="component" value="Unplaced"/>
</dbReference>
<accession>A0A7I5EE40</accession>
<evidence type="ECO:0000313" key="1">
    <source>
        <dbReference type="Proteomes" id="UP000025227"/>
    </source>
</evidence>
<dbReference type="AlphaFoldDB" id="A0A7I5EE40"/>
<dbReference type="OrthoDB" id="5856672at2759"/>
<name>A0A7I5EE40_HAECO</name>
<sequence>MPLDLYSRIPADGYLSTKFVKRLFPHTFKEKPHVLRRLPVIELMRLEHAVASRQASQTIIDRLIRGQYTATENTAPPTPVGSMPGAILPRVRAQFPILYQVVNKGLGQGVILEAKDFFIPGPDRRELHLIVLDQYTTKVESNTRGFDRLLLFVKDLGWVYTVQPTMAALRNPDTALKQARIPKANALDRRFQLFFRANEFTFVPPRLTTRRTLGIILSVVTRYEGVKGLRIAF</sequence>
<reference evidence="2" key="1">
    <citation type="submission" date="2020-12" db="UniProtKB">
        <authorList>
            <consortium name="WormBaseParasite"/>
        </authorList>
    </citation>
    <scope>IDENTIFICATION</scope>
    <source>
        <strain evidence="2">MHco3</strain>
    </source>
</reference>
<evidence type="ECO:0000313" key="2">
    <source>
        <dbReference type="WBParaSite" id="HCON_00177190-00001"/>
    </source>
</evidence>
<protein>
    <submittedName>
        <fullName evidence="2">DUF4143 domain-containing protein</fullName>
    </submittedName>
</protein>
<organism evidence="1 2">
    <name type="scientific">Haemonchus contortus</name>
    <name type="common">Barber pole worm</name>
    <dbReference type="NCBI Taxonomy" id="6289"/>
    <lineage>
        <taxon>Eukaryota</taxon>
        <taxon>Metazoa</taxon>
        <taxon>Ecdysozoa</taxon>
        <taxon>Nematoda</taxon>
        <taxon>Chromadorea</taxon>
        <taxon>Rhabditida</taxon>
        <taxon>Rhabditina</taxon>
        <taxon>Rhabditomorpha</taxon>
        <taxon>Strongyloidea</taxon>
        <taxon>Trichostrongylidae</taxon>
        <taxon>Haemonchus</taxon>
    </lineage>
</organism>
<keyword evidence="1" id="KW-1185">Reference proteome</keyword>